<dbReference type="AlphaFoldDB" id="C3J8W3"/>
<name>C3J8W3_POREA</name>
<organism evidence="1 2">
    <name type="scientific">Porphyromonas endodontalis (strain ATCC 35406 / DSM 24491 / JCM 8526 / CCUG 16442 / BCRC 14492 / NCTC 13058 / HG 370)</name>
    <name type="common">Bacteroides endodontalis</name>
    <dbReference type="NCBI Taxonomy" id="553175"/>
    <lineage>
        <taxon>Bacteria</taxon>
        <taxon>Pseudomonadati</taxon>
        <taxon>Bacteroidota</taxon>
        <taxon>Bacteroidia</taxon>
        <taxon>Bacteroidales</taxon>
        <taxon>Porphyromonadaceae</taxon>
        <taxon>Porphyromonas</taxon>
    </lineage>
</organism>
<keyword evidence="2" id="KW-1185">Reference proteome</keyword>
<dbReference type="STRING" id="553175.POREN0001_0634"/>
<proteinExistence type="predicted"/>
<dbReference type="Proteomes" id="UP000004295">
    <property type="component" value="Unassembled WGS sequence"/>
</dbReference>
<protein>
    <submittedName>
        <fullName evidence="1">Uncharacterized protein</fullName>
    </submittedName>
</protein>
<accession>C3J8W3</accession>
<sequence>MLSSWRGAWGGGVWRSTKECVFDRGKPALSSKLLILFLYYTKYNVD</sequence>
<reference evidence="1 2" key="1">
    <citation type="submission" date="2009-04" db="EMBL/GenBank/DDBJ databases">
        <authorList>
            <person name="Sebastian Y."/>
            <person name="Madupu R."/>
            <person name="Durkin A.S."/>
            <person name="Torralba M."/>
            <person name="Methe B."/>
            <person name="Sutton G.G."/>
            <person name="Strausberg R.L."/>
            <person name="Nelson K.E."/>
        </authorList>
    </citation>
    <scope>NUCLEOTIDE SEQUENCE [LARGE SCALE GENOMIC DNA]</scope>
    <source>
        <strain evidence="2">ATCC 35406 / DSM 24491 / JCM 8526 / CCUG 16442 / BCRC 14492 / NCTC 13058 / HG 370</strain>
    </source>
</reference>
<comment type="caution">
    <text evidence="1">The sequence shown here is derived from an EMBL/GenBank/DDBJ whole genome shotgun (WGS) entry which is preliminary data.</text>
</comment>
<dbReference type="EMBL" id="ACNN01000007">
    <property type="protein sequence ID" value="EEN83440.1"/>
    <property type="molecule type" value="Genomic_DNA"/>
</dbReference>
<evidence type="ECO:0000313" key="2">
    <source>
        <dbReference type="Proteomes" id="UP000004295"/>
    </source>
</evidence>
<evidence type="ECO:0000313" key="1">
    <source>
        <dbReference type="EMBL" id="EEN83440.1"/>
    </source>
</evidence>
<gene>
    <name evidence="1" type="ORF">POREN0001_0634</name>
</gene>